<protein>
    <recommendedName>
        <fullName evidence="4">CUB domain-containing protein</fullName>
    </recommendedName>
</protein>
<reference evidence="2" key="2">
    <citation type="submission" date="2023-04" db="EMBL/GenBank/DDBJ databases">
        <authorList>
            <person name="Bu L."/>
            <person name="Lu L."/>
            <person name="Laidemitt M.R."/>
            <person name="Zhang S.M."/>
            <person name="Mutuku M."/>
            <person name="Mkoji G."/>
            <person name="Steinauer M."/>
            <person name="Loker E.S."/>
        </authorList>
    </citation>
    <scope>NUCLEOTIDE SEQUENCE</scope>
    <source>
        <strain evidence="2">KasaAsao</strain>
        <tissue evidence="2">Whole Snail</tissue>
    </source>
</reference>
<feature type="signal peptide" evidence="1">
    <location>
        <begin position="1"/>
        <end position="20"/>
    </location>
</feature>
<dbReference type="EMBL" id="JASAOG010000009">
    <property type="protein sequence ID" value="KAK0066896.1"/>
    <property type="molecule type" value="Genomic_DNA"/>
</dbReference>
<dbReference type="Proteomes" id="UP001233172">
    <property type="component" value="Unassembled WGS sequence"/>
</dbReference>
<evidence type="ECO:0000256" key="1">
    <source>
        <dbReference type="SAM" id="SignalP"/>
    </source>
</evidence>
<dbReference type="AlphaFoldDB" id="A0AAD8C5L4"/>
<keyword evidence="1" id="KW-0732">Signal</keyword>
<proteinExistence type="predicted"/>
<organism evidence="2 3">
    <name type="scientific">Biomphalaria pfeifferi</name>
    <name type="common">Bloodfluke planorb</name>
    <name type="synonym">Freshwater snail</name>
    <dbReference type="NCBI Taxonomy" id="112525"/>
    <lineage>
        <taxon>Eukaryota</taxon>
        <taxon>Metazoa</taxon>
        <taxon>Spiralia</taxon>
        <taxon>Lophotrochozoa</taxon>
        <taxon>Mollusca</taxon>
        <taxon>Gastropoda</taxon>
        <taxon>Heterobranchia</taxon>
        <taxon>Euthyneura</taxon>
        <taxon>Panpulmonata</taxon>
        <taxon>Hygrophila</taxon>
        <taxon>Lymnaeoidea</taxon>
        <taxon>Planorbidae</taxon>
        <taxon>Biomphalaria</taxon>
    </lineage>
</organism>
<accession>A0AAD8C5L4</accession>
<keyword evidence="3" id="KW-1185">Reference proteome</keyword>
<evidence type="ECO:0000313" key="2">
    <source>
        <dbReference type="EMBL" id="KAK0066896.1"/>
    </source>
</evidence>
<comment type="caution">
    <text evidence="2">The sequence shown here is derived from an EMBL/GenBank/DDBJ whole genome shotgun (WGS) entry which is preliminary data.</text>
</comment>
<name>A0AAD8C5L4_BIOPF</name>
<sequence>MYVTLKLLVAILSFFKYLDTISIQCEIGEEGKNASIFIEWNQNNSEKDFLVLYKVNNSEKEVVHCDLAGLCGTLSNRFGSISANFQSNYTVKVTFNNVSRLHEGEWKVKLQSLTKMTLNDYCHFEIFARPKYDNCTYEFDQAENLPKVTCSAVRIYPKLKCVLYLSTESNNSLVVTRLSYIHLSDNRYPPYFTSDCIFYFNNSMSKKEQTIIINMYPDLRSQEKAAIFGRNISVFFFRDYEYDIERNTSTNYSTGK</sequence>
<reference evidence="2" key="1">
    <citation type="journal article" date="2023" name="PLoS Negl. Trop. Dis.">
        <title>A genome sequence for Biomphalaria pfeifferi, the major vector snail for the human-infecting parasite Schistosoma mansoni.</title>
        <authorList>
            <person name="Bu L."/>
            <person name="Lu L."/>
            <person name="Laidemitt M.R."/>
            <person name="Zhang S.M."/>
            <person name="Mutuku M."/>
            <person name="Mkoji G."/>
            <person name="Steinauer M."/>
            <person name="Loker E.S."/>
        </authorList>
    </citation>
    <scope>NUCLEOTIDE SEQUENCE</scope>
    <source>
        <strain evidence="2">KasaAsao</strain>
    </source>
</reference>
<evidence type="ECO:0000313" key="3">
    <source>
        <dbReference type="Proteomes" id="UP001233172"/>
    </source>
</evidence>
<evidence type="ECO:0008006" key="4">
    <source>
        <dbReference type="Google" id="ProtNLM"/>
    </source>
</evidence>
<feature type="chain" id="PRO_5041957899" description="CUB domain-containing protein" evidence="1">
    <location>
        <begin position="21"/>
        <end position="256"/>
    </location>
</feature>
<gene>
    <name evidence="2" type="ORF">Bpfe_003631</name>
</gene>